<dbReference type="GO" id="GO:0003723">
    <property type="term" value="F:RNA binding"/>
    <property type="evidence" value="ECO:0007669"/>
    <property type="project" value="UniProtKB-UniRule"/>
</dbReference>
<gene>
    <name evidence="4" type="ORF">HMN09_00896000</name>
</gene>
<dbReference type="Gene3D" id="3.30.160.20">
    <property type="match status" value="1"/>
</dbReference>
<comment type="caution">
    <text evidence="4">The sequence shown here is derived from an EMBL/GenBank/DDBJ whole genome shotgun (WGS) entry which is preliminary data.</text>
</comment>
<evidence type="ECO:0000256" key="1">
    <source>
        <dbReference type="PROSITE-ProRule" id="PRU00266"/>
    </source>
</evidence>
<name>A0A8H6SMP8_MYCCL</name>
<dbReference type="Pfam" id="PF00035">
    <property type="entry name" value="dsrm"/>
    <property type="match status" value="1"/>
</dbReference>
<proteinExistence type="predicted"/>
<evidence type="ECO:0000313" key="5">
    <source>
        <dbReference type="Proteomes" id="UP000613580"/>
    </source>
</evidence>
<accession>A0A8H6SMP8</accession>
<reference evidence="4" key="1">
    <citation type="submission" date="2020-05" db="EMBL/GenBank/DDBJ databases">
        <title>Mycena genomes resolve the evolution of fungal bioluminescence.</title>
        <authorList>
            <person name="Tsai I.J."/>
        </authorList>
    </citation>
    <scope>NUCLEOTIDE SEQUENCE</scope>
    <source>
        <strain evidence="4">110903Hualien_Pintung</strain>
    </source>
</reference>
<evidence type="ECO:0000256" key="2">
    <source>
        <dbReference type="SAM" id="MobiDB-lite"/>
    </source>
</evidence>
<keyword evidence="1" id="KW-0694">RNA-binding</keyword>
<sequence length="108" mass="11645">MSGEPSLPTEPVGDPEPAPEPVEPEAEAPSSDVDAGTQHPRTELNNYVQRRGYIMTWDEHASGPRENESWTCTVYISGQVYGRGIANTKNAAKDAAARQALQYITGTG</sequence>
<dbReference type="EMBL" id="JACAZE010000012">
    <property type="protein sequence ID" value="KAF7302615.1"/>
    <property type="molecule type" value="Genomic_DNA"/>
</dbReference>
<evidence type="ECO:0000313" key="4">
    <source>
        <dbReference type="EMBL" id="KAF7302615.1"/>
    </source>
</evidence>
<protein>
    <submittedName>
        <fullName evidence="4">DRBM domain-containing protein</fullName>
    </submittedName>
</protein>
<dbReference type="AlphaFoldDB" id="A0A8H6SMP8"/>
<dbReference type="InterPro" id="IPR014720">
    <property type="entry name" value="dsRBD_dom"/>
</dbReference>
<organism evidence="4 5">
    <name type="scientific">Mycena chlorophos</name>
    <name type="common">Agaric fungus</name>
    <name type="synonym">Agaricus chlorophos</name>
    <dbReference type="NCBI Taxonomy" id="658473"/>
    <lineage>
        <taxon>Eukaryota</taxon>
        <taxon>Fungi</taxon>
        <taxon>Dikarya</taxon>
        <taxon>Basidiomycota</taxon>
        <taxon>Agaricomycotina</taxon>
        <taxon>Agaricomycetes</taxon>
        <taxon>Agaricomycetidae</taxon>
        <taxon>Agaricales</taxon>
        <taxon>Marasmiineae</taxon>
        <taxon>Mycenaceae</taxon>
        <taxon>Mycena</taxon>
    </lineage>
</organism>
<dbReference type="OrthoDB" id="112668at2759"/>
<evidence type="ECO:0000259" key="3">
    <source>
        <dbReference type="PROSITE" id="PS50137"/>
    </source>
</evidence>
<dbReference type="SUPFAM" id="SSF54768">
    <property type="entry name" value="dsRNA-binding domain-like"/>
    <property type="match status" value="1"/>
</dbReference>
<dbReference type="PROSITE" id="PS50137">
    <property type="entry name" value="DS_RBD"/>
    <property type="match status" value="1"/>
</dbReference>
<feature type="domain" description="DRBM" evidence="3">
    <location>
        <begin position="39"/>
        <end position="106"/>
    </location>
</feature>
<keyword evidence="5" id="KW-1185">Reference proteome</keyword>
<feature type="region of interest" description="Disordered" evidence="2">
    <location>
        <begin position="1"/>
        <end position="46"/>
    </location>
</feature>
<dbReference type="Proteomes" id="UP000613580">
    <property type="component" value="Unassembled WGS sequence"/>
</dbReference>
<dbReference type="SMART" id="SM00358">
    <property type="entry name" value="DSRM"/>
    <property type="match status" value="1"/>
</dbReference>